<reference evidence="1 2" key="1">
    <citation type="journal article" date="2018" name="Sci. Rep.">
        <title>Genomic signatures of local adaptation to the degree of environmental predictability in rotifers.</title>
        <authorList>
            <person name="Franch-Gras L."/>
            <person name="Hahn C."/>
            <person name="Garcia-Roger E.M."/>
            <person name="Carmona M.J."/>
            <person name="Serra M."/>
            <person name="Gomez A."/>
        </authorList>
    </citation>
    <scope>NUCLEOTIDE SEQUENCE [LARGE SCALE GENOMIC DNA]</scope>
    <source>
        <strain evidence="1">HYR1</strain>
    </source>
</reference>
<evidence type="ECO:0000313" key="2">
    <source>
        <dbReference type="Proteomes" id="UP000276133"/>
    </source>
</evidence>
<comment type="caution">
    <text evidence="1">The sequence shown here is derived from an EMBL/GenBank/DDBJ whole genome shotgun (WGS) entry which is preliminary data.</text>
</comment>
<proteinExistence type="predicted"/>
<keyword evidence="2" id="KW-1185">Reference proteome</keyword>
<organism evidence="1 2">
    <name type="scientific">Brachionus plicatilis</name>
    <name type="common">Marine rotifer</name>
    <name type="synonym">Brachionus muelleri</name>
    <dbReference type="NCBI Taxonomy" id="10195"/>
    <lineage>
        <taxon>Eukaryota</taxon>
        <taxon>Metazoa</taxon>
        <taxon>Spiralia</taxon>
        <taxon>Gnathifera</taxon>
        <taxon>Rotifera</taxon>
        <taxon>Eurotatoria</taxon>
        <taxon>Monogononta</taxon>
        <taxon>Pseudotrocha</taxon>
        <taxon>Ploima</taxon>
        <taxon>Brachionidae</taxon>
        <taxon>Brachionus</taxon>
    </lineage>
</organism>
<dbReference type="EMBL" id="REGN01007012">
    <property type="protein sequence ID" value="RNA07516.1"/>
    <property type="molecule type" value="Genomic_DNA"/>
</dbReference>
<sequence>MLLGFMLSVLMNEDSLRRDGSLFDVLAASGLFSRVEDVLNFGWLFEPRDICSNFSIIDFGALLSLCALVFFVGPFELFGRELDGFWLCGRLGLVFPLVYFGGQLVQSFSSLDERLTQVVEVLFVSAHFGTANFSGLC</sequence>
<dbReference type="Proteomes" id="UP000276133">
    <property type="component" value="Unassembled WGS sequence"/>
</dbReference>
<name>A0A3M7Q7Y4_BRAPC</name>
<gene>
    <name evidence="1" type="ORF">BpHYR1_044712</name>
</gene>
<evidence type="ECO:0000313" key="1">
    <source>
        <dbReference type="EMBL" id="RNA07516.1"/>
    </source>
</evidence>
<dbReference type="AlphaFoldDB" id="A0A3M7Q7Y4"/>
<accession>A0A3M7Q7Y4</accession>
<protein>
    <submittedName>
        <fullName evidence="1">Uncharacterized protein</fullName>
    </submittedName>
</protein>